<proteinExistence type="predicted"/>
<name>A0A0C5VG73_9GAMM</name>
<sequence length="53" mass="6429">MRPDMDYIVIEKTAAYIDSNAIFFKNLSCLIFIFSHKYLIYKHFIENIELCEY</sequence>
<keyword evidence="2" id="KW-1185">Reference proteome</keyword>
<evidence type="ECO:0000313" key="2">
    <source>
        <dbReference type="Proteomes" id="UP000032266"/>
    </source>
</evidence>
<protein>
    <submittedName>
        <fullName evidence="1">Uncharacterized protein</fullName>
    </submittedName>
</protein>
<dbReference type="AlphaFoldDB" id="A0A0C5VG73"/>
<reference evidence="1 2" key="1">
    <citation type="submission" date="2014-01" db="EMBL/GenBank/DDBJ databases">
        <title>Full genme sequencing of cellulolytic bacterium Gynuella sunshinyii YC6258T gen. nov., sp. nov.</title>
        <authorList>
            <person name="Khan H."/>
            <person name="Chung E.J."/>
            <person name="Chung Y.R."/>
        </authorList>
    </citation>
    <scope>NUCLEOTIDE SEQUENCE [LARGE SCALE GENOMIC DNA]</scope>
    <source>
        <strain evidence="1 2">YC6258</strain>
    </source>
</reference>
<dbReference type="KEGG" id="gsn:YC6258_00363"/>
<dbReference type="HOGENOM" id="CLU_3062067_0_0_6"/>
<dbReference type="STRING" id="1445510.YC6258_00363"/>
<organism evidence="1 2">
    <name type="scientific">Gynuella sunshinyii YC6258</name>
    <dbReference type="NCBI Taxonomy" id="1445510"/>
    <lineage>
        <taxon>Bacteria</taxon>
        <taxon>Pseudomonadati</taxon>
        <taxon>Pseudomonadota</taxon>
        <taxon>Gammaproteobacteria</taxon>
        <taxon>Oceanospirillales</taxon>
        <taxon>Saccharospirillaceae</taxon>
        <taxon>Gynuella</taxon>
    </lineage>
</organism>
<accession>A0A0C5VG73</accession>
<evidence type="ECO:0000313" key="1">
    <source>
        <dbReference type="EMBL" id="AJQ92413.1"/>
    </source>
</evidence>
<gene>
    <name evidence="1" type="ORF">YC6258_00363</name>
</gene>
<dbReference type="EMBL" id="CP007142">
    <property type="protein sequence ID" value="AJQ92413.1"/>
    <property type="molecule type" value="Genomic_DNA"/>
</dbReference>
<dbReference type="Proteomes" id="UP000032266">
    <property type="component" value="Chromosome"/>
</dbReference>